<name>A0A0B8Q941_9VIBR</name>
<organism evidence="1 2">
    <name type="scientific">Vibrio ishigakensis</name>
    <dbReference type="NCBI Taxonomy" id="1481914"/>
    <lineage>
        <taxon>Bacteria</taxon>
        <taxon>Pseudomonadati</taxon>
        <taxon>Pseudomonadota</taxon>
        <taxon>Gammaproteobacteria</taxon>
        <taxon>Vibrionales</taxon>
        <taxon>Vibrionaceae</taxon>
        <taxon>Vibrio</taxon>
    </lineage>
</organism>
<sequence>MEISNGLLEGEYSGDGLDQLSKSAGKSFKVDLSSIQLCGETANFQEKQDDDSVLEHSIISWPNHTSGVGCIVQDILIERVENQQATEQSAELYFVHNGLVDRIDSYSWDAPFWELEQTKIRVLAPRYSAVVCRLKSSK</sequence>
<proteinExistence type="predicted"/>
<reference evidence="1 2" key="2">
    <citation type="submission" date="2015-01" db="EMBL/GenBank/DDBJ databases">
        <authorList>
            <consortium name="NBRP consortium"/>
            <person name="Sawabe T."/>
            <person name="Meirelles P."/>
            <person name="Feng G."/>
            <person name="Sayaka M."/>
            <person name="Hattori M."/>
            <person name="Ohkuma M."/>
        </authorList>
    </citation>
    <scope>NUCLEOTIDE SEQUENCE [LARGE SCALE GENOMIC DNA]</scope>
    <source>
        <strain evidence="2">JCM 19241</strain>
    </source>
</reference>
<protein>
    <submittedName>
        <fullName evidence="1">Uncharacterized protein</fullName>
    </submittedName>
</protein>
<gene>
    <name evidence="1" type="ORF">JCM19241_1479</name>
</gene>
<comment type="caution">
    <text evidence="1">The sequence shown here is derived from an EMBL/GenBank/DDBJ whole genome shotgun (WGS) entry which is preliminary data.</text>
</comment>
<evidence type="ECO:0000313" key="2">
    <source>
        <dbReference type="Proteomes" id="UP000031666"/>
    </source>
</evidence>
<accession>A0A0B8Q941</accession>
<dbReference type="Proteomes" id="UP000031666">
    <property type="component" value="Unassembled WGS sequence"/>
</dbReference>
<evidence type="ECO:0000313" key="1">
    <source>
        <dbReference type="EMBL" id="GAM75136.1"/>
    </source>
</evidence>
<reference evidence="1 2" key="1">
    <citation type="submission" date="2015-01" db="EMBL/GenBank/DDBJ databases">
        <title>Vibrio sp. C94 JCM 19241 whole genome shotgun sequence.</title>
        <authorList>
            <person name="Sawabe T."/>
            <person name="Meirelles P."/>
            <person name="Feng G."/>
            <person name="Sayaka M."/>
            <person name="Hattori M."/>
            <person name="Ohkuma M."/>
        </authorList>
    </citation>
    <scope>NUCLEOTIDE SEQUENCE [LARGE SCALE GENOMIC DNA]</scope>
    <source>
        <strain evidence="2">JCM 19241</strain>
    </source>
</reference>
<dbReference type="EMBL" id="BBSC01000003">
    <property type="protein sequence ID" value="GAM75136.1"/>
    <property type="molecule type" value="Genomic_DNA"/>
</dbReference>
<dbReference type="AlphaFoldDB" id="A0A0B8Q941"/>